<dbReference type="SMART" id="SM00360">
    <property type="entry name" value="RRM"/>
    <property type="match status" value="2"/>
</dbReference>
<evidence type="ECO:0000256" key="7">
    <source>
        <dbReference type="SAM" id="Coils"/>
    </source>
</evidence>
<evidence type="ECO:0000256" key="1">
    <source>
        <dbReference type="ARBA" id="ARBA00007747"/>
    </source>
</evidence>
<dbReference type="FunFam" id="3.30.70.330:FF:000105">
    <property type="entry name" value="HIV Tat-specific factor 1 homolog"/>
    <property type="match status" value="1"/>
</dbReference>
<keyword evidence="7" id="KW-0175">Coiled coil</keyword>
<dbReference type="Pfam" id="PF00076">
    <property type="entry name" value="RRM_1"/>
    <property type="match status" value="1"/>
</dbReference>
<gene>
    <name evidence="10" type="ORF">GGP41_004076</name>
</gene>
<accession>A0A8H5ZIQ2</accession>
<feature type="coiled-coil region" evidence="7">
    <location>
        <begin position="261"/>
        <end position="288"/>
    </location>
</feature>
<dbReference type="PANTHER" id="PTHR15608:SF0">
    <property type="entry name" value="HIV TAT-SPECIFIC FACTOR 1"/>
    <property type="match status" value="1"/>
</dbReference>
<dbReference type="GO" id="GO:0005686">
    <property type="term" value="C:U2 snRNP"/>
    <property type="evidence" value="ECO:0007669"/>
    <property type="project" value="TreeGrafter"/>
</dbReference>
<keyword evidence="4 6" id="KW-0694">RNA-binding</keyword>
<feature type="compositionally biased region" description="Low complexity" evidence="8">
    <location>
        <begin position="118"/>
        <end position="128"/>
    </location>
</feature>
<dbReference type="SUPFAM" id="SSF54928">
    <property type="entry name" value="RNA-binding domain, RBD"/>
    <property type="match status" value="2"/>
</dbReference>
<comment type="caution">
    <text evidence="10">The sequence shown here is derived from an EMBL/GenBank/DDBJ whole genome shotgun (WGS) entry which is preliminary data.</text>
</comment>
<sequence length="412" mass="46287">MVESLHCTLSHALAWRALGACMTICRLNRSSPAISVIPQPVVRTCLMYLRAAIILYPSTIDHPTAAWSLHLVWEETALIRASSQPPDCTHTCRKKMSERGDVTAQTAERADTGTPPVDDGAADAQAGQNSKKRKNGKEPEANKKPKVIENKAVWISNLPPDTTAKEIEDEFSRFGIIDKGADGQPRIKMYMDDETGKFTGNAMVVYFRKEAITNAVNMMDDYVLRPGDYSNGTIRVEPAKIEHKKERDGDKIASKLTRKDRKASERNRAELNRKLNEWSDNEEEVAEAFAPKKNKWAKVVIIKHAFTPAELDEEPEAYLEIKEEMREAAEEYGEVTNCTLYDKEPEGIVTVRFREFEPAEKFMADYQGRGYQKRKLALSLAEDKPRFKKSTRGDEPDSDEGEADRVASTAGG</sequence>
<evidence type="ECO:0000256" key="6">
    <source>
        <dbReference type="PROSITE-ProRule" id="PRU00176"/>
    </source>
</evidence>
<dbReference type="InterPro" id="IPR000504">
    <property type="entry name" value="RRM_dom"/>
</dbReference>
<reference evidence="10" key="1">
    <citation type="submission" date="2019-11" db="EMBL/GenBank/DDBJ databases">
        <title>Bipolaris sorokiniana Genome sequencing.</title>
        <authorList>
            <person name="Wang H."/>
        </authorList>
    </citation>
    <scope>NUCLEOTIDE SEQUENCE</scope>
</reference>
<dbReference type="AlphaFoldDB" id="A0A8H5ZIQ2"/>
<feature type="region of interest" description="Disordered" evidence="8">
    <location>
        <begin position="383"/>
        <end position="412"/>
    </location>
</feature>
<evidence type="ECO:0000313" key="11">
    <source>
        <dbReference type="Proteomes" id="UP000624244"/>
    </source>
</evidence>
<evidence type="ECO:0000256" key="8">
    <source>
        <dbReference type="SAM" id="MobiDB-lite"/>
    </source>
</evidence>
<proteinExistence type="inferred from homology"/>
<dbReference type="InterPro" id="IPR034393">
    <property type="entry name" value="TatSF1-like"/>
</dbReference>
<protein>
    <recommendedName>
        <fullName evidence="9">RRM domain-containing protein</fullName>
    </recommendedName>
</protein>
<evidence type="ECO:0000256" key="5">
    <source>
        <dbReference type="ARBA" id="ARBA00023187"/>
    </source>
</evidence>
<dbReference type="GO" id="GO:0005684">
    <property type="term" value="C:U2-type spliceosomal complex"/>
    <property type="evidence" value="ECO:0007669"/>
    <property type="project" value="TreeGrafter"/>
</dbReference>
<dbReference type="PROSITE" id="PS50102">
    <property type="entry name" value="RRM"/>
    <property type="match status" value="1"/>
</dbReference>
<dbReference type="InterPro" id="IPR012677">
    <property type="entry name" value="Nucleotide-bd_a/b_plait_sf"/>
</dbReference>
<keyword evidence="5" id="KW-0508">mRNA splicing</keyword>
<evidence type="ECO:0000256" key="4">
    <source>
        <dbReference type="ARBA" id="ARBA00022884"/>
    </source>
</evidence>
<keyword evidence="3" id="KW-0677">Repeat</keyword>
<dbReference type="Gene3D" id="3.30.70.330">
    <property type="match status" value="2"/>
</dbReference>
<dbReference type="PANTHER" id="PTHR15608">
    <property type="entry name" value="SPLICING FACTOR U2AF-ASSOCIATED PROTEIN 2"/>
    <property type="match status" value="1"/>
</dbReference>
<evidence type="ECO:0000256" key="2">
    <source>
        <dbReference type="ARBA" id="ARBA00022664"/>
    </source>
</evidence>
<dbReference type="Proteomes" id="UP000624244">
    <property type="component" value="Unassembled WGS sequence"/>
</dbReference>
<feature type="compositionally biased region" description="Basic and acidic residues" evidence="8">
    <location>
        <begin position="136"/>
        <end position="145"/>
    </location>
</feature>
<keyword evidence="2" id="KW-0507">mRNA processing</keyword>
<feature type="region of interest" description="Disordered" evidence="8">
    <location>
        <begin position="83"/>
        <end position="145"/>
    </location>
</feature>
<dbReference type="EMBL" id="WNKQ01000005">
    <property type="protein sequence ID" value="KAF5851273.1"/>
    <property type="molecule type" value="Genomic_DNA"/>
</dbReference>
<comment type="similarity">
    <text evidence="1">Belongs to the HTATSF1 family.</text>
</comment>
<name>A0A8H5ZIQ2_COCSA</name>
<evidence type="ECO:0000259" key="9">
    <source>
        <dbReference type="PROSITE" id="PS50102"/>
    </source>
</evidence>
<organism evidence="10 11">
    <name type="scientific">Cochliobolus sativus</name>
    <name type="common">Common root rot and spot blotch fungus</name>
    <name type="synonym">Bipolaris sorokiniana</name>
    <dbReference type="NCBI Taxonomy" id="45130"/>
    <lineage>
        <taxon>Eukaryota</taxon>
        <taxon>Fungi</taxon>
        <taxon>Dikarya</taxon>
        <taxon>Ascomycota</taxon>
        <taxon>Pezizomycotina</taxon>
        <taxon>Dothideomycetes</taxon>
        <taxon>Pleosporomycetidae</taxon>
        <taxon>Pleosporales</taxon>
        <taxon>Pleosporineae</taxon>
        <taxon>Pleosporaceae</taxon>
        <taxon>Bipolaris</taxon>
    </lineage>
</organism>
<dbReference type="InterPro" id="IPR035979">
    <property type="entry name" value="RBD_domain_sf"/>
</dbReference>
<evidence type="ECO:0000313" key="10">
    <source>
        <dbReference type="EMBL" id="KAF5851273.1"/>
    </source>
</evidence>
<dbReference type="GO" id="GO:0000398">
    <property type="term" value="P:mRNA splicing, via spliceosome"/>
    <property type="evidence" value="ECO:0007669"/>
    <property type="project" value="UniProtKB-ARBA"/>
</dbReference>
<feature type="domain" description="RRM" evidence="9">
    <location>
        <begin position="151"/>
        <end position="241"/>
    </location>
</feature>
<feature type="compositionally biased region" description="Basic and acidic residues" evidence="8">
    <location>
        <begin position="383"/>
        <end position="395"/>
    </location>
</feature>
<dbReference type="GO" id="GO:0003723">
    <property type="term" value="F:RNA binding"/>
    <property type="evidence" value="ECO:0007669"/>
    <property type="project" value="UniProtKB-UniRule"/>
</dbReference>
<evidence type="ECO:0000256" key="3">
    <source>
        <dbReference type="ARBA" id="ARBA00022737"/>
    </source>
</evidence>